<sequence>MKVKTLLAVGALLSSSVMASESMQSSLRSTELYGGYFVKGEQLVTEAVFGCNAGLFKAYVNTETTPATLMVVKSDGPDCLIVPYRQQLKVKLPKVLDKKTGKLVTIGEFKLQNVFNK</sequence>
<dbReference type="Proteomes" id="UP000257039">
    <property type="component" value="Unassembled WGS sequence"/>
</dbReference>
<keyword evidence="3" id="KW-1185">Reference proteome</keyword>
<organism evidence="2 3">
    <name type="scientific">Zooshikella ganghwensis</name>
    <dbReference type="NCBI Taxonomy" id="202772"/>
    <lineage>
        <taxon>Bacteria</taxon>
        <taxon>Pseudomonadati</taxon>
        <taxon>Pseudomonadota</taxon>
        <taxon>Gammaproteobacteria</taxon>
        <taxon>Oceanospirillales</taxon>
        <taxon>Zooshikellaceae</taxon>
        <taxon>Zooshikella</taxon>
    </lineage>
</organism>
<protein>
    <submittedName>
        <fullName evidence="2">Uncharacterized protein</fullName>
    </submittedName>
</protein>
<accession>A0A4P9VKW0</accession>
<feature type="signal peptide" evidence="1">
    <location>
        <begin position="1"/>
        <end position="19"/>
    </location>
</feature>
<reference evidence="2 3" key="1">
    <citation type="submission" date="2017-04" db="EMBL/GenBank/DDBJ databases">
        <title>Draft genome sequence of Zooshikella ganghwensis VG4 isolated from Red Sea sediments.</title>
        <authorList>
            <person name="Rehman Z."/>
            <person name="Alam I."/>
            <person name="Kamau A."/>
            <person name="Bajic V."/>
            <person name="Leiknes T."/>
        </authorList>
    </citation>
    <scope>NUCLEOTIDE SEQUENCE [LARGE SCALE GENOMIC DNA]</scope>
    <source>
        <strain evidence="2 3">VG4</strain>
    </source>
</reference>
<name>A0A4P9VKW0_9GAMM</name>
<proteinExistence type="predicted"/>
<evidence type="ECO:0000256" key="1">
    <source>
        <dbReference type="SAM" id="SignalP"/>
    </source>
</evidence>
<evidence type="ECO:0000313" key="2">
    <source>
        <dbReference type="EMBL" id="RDH43955.1"/>
    </source>
</evidence>
<dbReference type="AlphaFoldDB" id="A0A4P9VKW0"/>
<dbReference type="EMBL" id="NDXW01000001">
    <property type="protein sequence ID" value="RDH43955.1"/>
    <property type="molecule type" value="Genomic_DNA"/>
</dbReference>
<evidence type="ECO:0000313" key="3">
    <source>
        <dbReference type="Proteomes" id="UP000257039"/>
    </source>
</evidence>
<keyword evidence="1" id="KW-0732">Signal</keyword>
<dbReference type="RefSeq" id="WP_094787181.1">
    <property type="nucleotide sequence ID" value="NZ_JAEVHG010000005.1"/>
</dbReference>
<feature type="chain" id="PRO_5020830459" evidence="1">
    <location>
        <begin position="20"/>
        <end position="117"/>
    </location>
</feature>
<gene>
    <name evidence="2" type="ORF">B9G39_11140</name>
</gene>
<comment type="caution">
    <text evidence="2">The sequence shown here is derived from an EMBL/GenBank/DDBJ whole genome shotgun (WGS) entry which is preliminary data.</text>
</comment>